<proteinExistence type="predicted"/>
<keyword evidence="2" id="KW-0812">Transmembrane</keyword>
<evidence type="ECO:0000313" key="4">
    <source>
        <dbReference type="Proteomes" id="UP001203104"/>
    </source>
</evidence>
<evidence type="ECO:0000256" key="2">
    <source>
        <dbReference type="SAM" id="Phobius"/>
    </source>
</evidence>
<organism evidence="3 4">
    <name type="scientific">Mesomycoplasma hyopneumoniae</name>
    <name type="common">Mycoplasma hyopneumoniae</name>
    <dbReference type="NCBI Taxonomy" id="2099"/>
    <lineage>
        <taxon>Bacteria</taxon>
        <taxon>Bacillati</taxon>
        <taxon>Mycoplasmatota</taxon>
        <taxon>Mycoplasmoidales</taxon>
        <taxon>Metamycoplasmataceae</taxon>
        <taxon>Mesomycoplasma</taxon>
    </lineage>
</organism>
<sequence>MKKNKLKYLIFSIIGISTIISLAVTIPYALSSQAEKYNLELNSYNIDLGKAQNLTSRTNFNSAEFDKLVANLKVKPKFAKRLNAFDALNFHFDKSYSFDLADAVDLSSLSQKYPDLSFKLVIPDNKSRFEIKENKLKNIGLNVTNHSKTINYTAKFDLDFSGQEKAFQFLPENFTGQISFRNLESLKGKTATEIAILFYNAWLKRFNKLSDSKIALYETFGEFGGASFSLNSEPIFILPKNFEIKPDLKDNKLVFASINDEKNELVLNMVLYDKTAKTEKIFPLRFVDLPKTNQKYGEKFLASFLKNYEFNSEISKYLAKNNLDIAQLFSLPSDPKSLDLTKFESWFIQKSVPNTTFFADIKGLIPNFEAKKAAFLVKKPEKVGQNKNLLTINLKLEGTFLVNDQVPAGLNLTQDKQYTYNFDFDYDATQEIYSGYFRNALELFDAKTAKNLDNLKLEVKSDLPVTVFASTINTKIAHLLNKPLELKGITKKMSPLFDFLNFSTSKNEKLETKMAPPNGKMQKVGAVLFNEEVKQQESQEKGQAKEEKSSKDSQSEQTDQSEQVPKVETKTIQAENGGTYLSKLFENLEKTSFPTNTLLYLSTFYRDKFILKLELKVEGITKETLEIKIDKVAPDNKAYQALVQSTNTDLFLDWRSNITTTTEKYQNKPVLASISALNNPNLKFKVNPEPSNKSQQKVHLDQAGIYLAEGGISLENSSQEQAKNLKLDEGKTIFYAFKPTKLSRRSLLRYFLLSASDNSSSKFSLLIEPEILLTGFNKIGADFEKVEQNNQNQLKWTDASGGLQKTFNGTYQDVYDFLLQLLQHNKVALYPKNQSDKSHDFLNAPAATMVLVATVESENAEKYLKMKLFSSDYQKGKKEIFSWKAKIESQFQNLDLAKNLTLGTTKSNNQENIDKEQQDDSRKPTGITLKGFALFDKPKDNQKYNNILEKFLSEYME</sequence>
<comment type="caution">
    <text evidence="3">The sequence shown here is derived from an EMBL/GenBank/DDBJ whole genome shotgun (WGS) entry which is preliminary data.</text>
</comment>
<keyword evidence="2" id="KW-0472">Membrane</keyword>
<feature type="compositionally biased region" description="Basic and acidic residues" evidence="1">
    <location>
        <begin position="535"/>
        <end position="554"/>
    </location>
</feature>
<evidence type="ECO:0008006" key="5">
    <source>
        <dbReference type="Google" id="ProtNLM"/>
    </source>
</evidence>
<feature type="region of interest" description="Disordered" evidence="1">
    <location>
        <begin position="535"/>
        <end position="571"/>
    </location>
</feature>
<dbReference type="EMBL" id="VBRW01000005">
    <property type="protein sequence ID" value="MCI8283418.1"/>
    <property type="molecule type" value="Genomic_DNA"/>
</dbReference>
<feature type="region of interest" description="Disordered" evidence="1">
    <location>
        <begin position="906"/>
        <end position="925"/>
    </location>
</feature>
<accession>A0ABD4SVZ2</accession>
<dbReference type="Proteomes" id="UP001203104">
    <property type="component" value="Unassembled WGS sequence"/>
</dbReference>
<keyword evidence="2" id="KW-1133">Transmembrane helix</keyword>
<dbReference type="AlphaFoldDB" id="A0ABD4SVZ2"/>
<dbReference type="RefSeq" id="WP_243216163.1">
    <property type="nucleotide sequence ID" value="NZ_VBRV01000004.1"/>
</dbReference>
<feature type="transmembrane region" description="Helical" evidence="2">
    <location>
        <begin position="9"/>
        <end position="30"/>
    </location>
</feature>
<feature type="compositionally biased region" description="Basic and acidic residues" evidence="1">
    <location>
        <begin position="912"/>
        <end position="923"/>
    </location>
</feature>
<evidence type="ECO:0000313" key="3">
    <source>
        <dbReference type="EMBL" id="MCI8283418.1"/>
    </source>
</evidence>
<protein>
    <recommendedName>
        <fullName evidence="5">Lppt protein</fullName>
    </recommendedName>
</protein>
<name>A0ABD4SVZ2_MESHO</name>
<reference evidence="3 4" key="1">
    <citation type="submission" date="2019-05" db="EMBL/GenBank/DDBJ databases">
        <title>Genome sequencing and assembly of Mycoplasma hyopneumoniae strains UFV01 and UFV02.</title>
        <authorList>
            <person name="De Souza L.F."/>
            <person name="Gonzaga N.F."/>
            <person name="Santos M.R."/>
            <person name="Deeney A.S."/>
            <person name="Vidigal P.M.P."/>
            <person name="Moreira M.A.S."/>
            <person name="Fietto J.R.L."/>
            <person name="Bressan G.C."/>
            <person name="Rycroft A.N."/>
            <person name="Silva Junior A."/>
        </authorList>
    </citation>
    <scope>NUCLEOTIDE SEQUENCE [LARGE SCALE GENOMIC DNA]</scope>
    <source>
        <strain evidence="3 4">UFV01</strain>
    </source>
</reference>
<evidence type="ECO:0000256" key="1">
    <source>
        <dbReference type="SAM" id="MobiDB-lite"/>
    </source>
</evidence>
<gene>
    <name evidence="3" type="ORF">FEF30_02430</name>
</gene>
<dbReference type="NCBIfam" id="NF038058">
    <property type="entry name" value="adhes_P110_Nter"/>
    <property type="match status" value="1"/>
</dbReference>